<keyword evidence="2" id="KW-1185">Reference proteome</keyword>
<reference evidence="1 2" key="1">
    <citation type="submission" date="2015-01" db="EMBL/GenBank/DDBJ databases">
        <title>Evolution of Trichinella species and genotypes.</title>
        <authorList>
            <person name="Korhonen P.K."/>
            <person name="Edoardo P."/>
            <person name="Giuseppe L.R."/>
            <person name="Gasser R.B."/>
        </authorList>
    </citation>
    <scope>NUCLEOTIDE SEQUENCE [LARGE SCALE GENOMIC DNA]</scope>
    <source>
        <strain evidence="1">ISS1029</strain>
    </source>
</reference>
<accession>A0A0V1GEE1</accession>
<sequence>MQEVVAQYTDEYNNGRRTVEQFLEALIFCLFRHFYFVNIVH</sequence>
<dbReference type="Proteomes" id="UP000055024">
    <property type="component" value="Unassembled WGS sequence"/>
</dbReference>
<comment type="caution">
    <text evidence="1">The sequence shown here is derived from an EMBL/GenBank/DDBJ whole genome shotgun (WGS) entry which is preliminary data.</text>
</comment>
<gene>
    <name evidence="1" type="ORF">T11_14379</name>
</gene>
<dbReference type="AlphaFoldDB" id="A0A0V1GEE1"/>
<protein>
    <submittedName>
        <fullName evidence="1">Uncharacterized protein</fullName>
    </submittedName>
</protein>
<dbReference type="EMBL" id="JYDP01002714">
    <property type="protein sequence ID" value="KRY96568.1"/>
    <property type="molecule type" value="Genomic_DNA"/>
</dbReference>
<proteinExistence type="predicted"/>
<evidence type="ECO:0000313" key="2">
    <source>
        <dbReference type="Proteomes" id="UP000055024"/>
    </source>
</evidence>
<evidence type="ECO:0000313" key="1">
    <source>
        <dbReference type="EMBL" id="KRY96568.1"/>
    </source>
</evidence>
<name>A0A0V1GEE1_9BILA</name>
<organism evidence="1 2">
    <name type="scientific">Trichinella zimbabwensis</name>
    <dbReference type="NCBI Taxonomy" id="268475"/>
    <lineage>
        <taxon>Eukaryota</taxon>
        <taxon>Metazoa</taxon>
        <taxon>Ecdysozoa</taxon>
        <taxon>Nematoda</taxon>
        <taxon>Enoplea</taxon>
        <taxon>Dorylaimia</taxon>
        <taxon>Trichinellida</taxon>
        <taxon>Trichinellidae</taxon>
        <taxon>Trichinella</taxon>
    </lineage>
</organism>